<evidence type="ECO:0000313" key="2">
    <source>
        <dbReference type="Proteomes" id="UP000430519"/>
    </source>
</evidence>
<sequence>MQHEFGQLHAQDLLLEAQHARLVRQAQAAQRAVRKPIPAQPGALRALLHRLRLA</sequence>
<proteinExistence type="predicted"/>
<organism evidence="1 2">
    <name type="scientific">Deinococcus xianganensis</name>
    <dbReference type="NCBI Taxonomy" id="1507289"/>
    <lineage>
        <taxon>Bacteria</taxon>
        <taxon>Thermotogati</taxon>
        <taxon>Deinococcota</taxon>
        <taxon>Deinococci</taxon>
        <taxon>Deinococcales</taxon>
        <taxon>Deinococcaceae</taxon>
        <taxon>Deinococcus</taxon>
    </lineage>
</organism>
<protein>
    <submittedName>
        <fullName evidence="1">Uncharacterized protein</fullName>
    </submittedName>
</protein>
<dbReference type="RefSeq" id="WP_160978665.1">
    <property type="nucleotide sequence ID" value="NZ_WVHK01000026.1"/>
</dbReference>
<dbReference type="AlphaFoldDB" id="A0A6I4YFR1"/>
<keyword evidence="2" id="KW-1185">Reference proteome</keyword>
<evidence type="ECO:0000313" key="1">
    <source>
        <dbReference type="EMBL" id="MXV19738.1"/>
    </source>
</evidence>
<reference evidence="1 2" key="1">
    <citation type="submission" date="2019-11" db="EMBL/GenBank/DDBJ databases">
        <title>Genome sequence of Deinococcus xianganensis Y35, AI-2 producing algicidal bacterium, isolated from lake water.</title>
        <authorList>
            <person name="Li Y."/>
        </authorList>
    </citation>
    <scope>NUCLEOTIDE SEQUENCE [LARGE SCALE GENOMIC DNA]</scope>
    <source>
        <strain evidence="1 2">Y35</strain>
    </source>
</reference>
<comment type="caution">
    <text evidence="1">The sequence shown here is derived from an EMBL/GenBank/DDBJ whole genome shotgun (WGS) entry which is preliminary data.</text>
</comment>
<dbReference type="EMBL" id="WVHK01000026">
    <property type="protein sequence ID" value="MXV19738.1"/>
    <property type="molecule type" value="Genomic_DNA"/>
</dbReference>
<accession>A0A6I4YFR1</accession>
<dbReference type="Proteomes" id="UP000430519">
    <property type="component" value="Unassembled WGS sequence"/>
</dbReference>
<gene>
    <name evidence="1" type="ORF">GLX28_08830</name>
</gene>
<name>A0A6I4YFR1_9DEIO</name>